<feature type="domain" description="VOC" evidence="2">
    <location>
        <begin position="156"/>
        <end position="305"/>
    </location>
</feature>
<keyword evidence="4" id="KW-1185">Reference proteome</keyword>
<evidence type="ECO:0000313" key="3">
    <source>
        <dbReference type="EMBL" id="PWN07746.1"/>
    </source>
</evidence>
<proteinExistence type="predicted"/>
<dbReference type="PROSITE" id="PS51819">
    <property type="entry name" value="VOC"/>
    <property type="match status" value="2"/>
</dbReference>
<dbReference type="InterPro" id="IPR037523">
    <property type="entry name" value="VOC_core"/>
</dbReference>
<gene>
    <name evidence="3" type="ORF">DDZ15_01625</name>
</gene>
<name>A0A316U311_9BACT</name>
<evidence type="ECO:0000259" key="2">
    <source>
        <dbReference type="PROSITE" id="PS51819"/>
    </source>
</evidence>
<reference evidence="3 4" key="1">
    <citation type="submission" date="2018-05" db="EMBL/GenBank/DDBJ databases">
        <title>Rhodohalobacter halophilus gen. nov., sp. nov., a moderately halophilic member of the family Balneolaceae.</title>
        <authorList>
            <person name="Liu Z.-W."/>
        </authorList>
    </citation>
    <scope>NUCLEOTIDE SEQUENCE [LARGE SCALE GENOMIC DNA]</scope>
    <source>
        <strain evidence="3 4">8A47</strain>
    </source>
</reference>
<dbReference type="CDD" id="cd06587">
    <property type="entry name" value="VOC"/>
    <property type="match status" value="1"/>
</dbReference>
<dbReference type="GO" id="GO:0004493">
    <property type="term" value="F:methylmalonyl-CoA epimerase activity"/>
    <property type="evidence" value="ECO:0007669"/>
    <property type="project" value="TreeGrafter"/>
</dbReference>
<accession>A0A316U311</accession>
<organism evidence="3 4">
    <name type="scientific">Rhodohalobacter mucosus</name>
    <dbReference type="NCBI Taxonomy" id="2079485"/>
    <lineage>
        <taxon>Bacteria</taxon>
        <taxon>Pseudomonadati</taxon>
        <taxon>Balneolota</taxon>
        <taxon>Balneolia</taxon>
        <taxon>Balneolales</taxon>
        <taxon>Balneolaceae</taxon>
        <taxon>Rhodohalobacter</taxon>
    </lineage>
</organism>
<dbReference type="GO" id="GO:0046491">
    <property type="term" value="P:L-methylmalonyl-CoA metabolic process"/>
    <property type="evidence" value="ECO:0007669"/>
    <property type="project" value="TreeGrafter"/>
</dbReference>
<dbReference type="InterPro" id="IPR029068">
    <property type="entry name" value="Glyas_Bleomycin-R_OHBP_Dase"/>
</dbReference>
<dbReference type="AlphaFoldDB" id="A0A316U311"/>
<evidence type="ECO:0000256" key="1">
    <source>
        <dbReference type="ARBA" id="ARBA00022723"/>
    </source>
</evidence>
<feature type="domain" description="VOC" evidence="2">
    <location>
        <begin position="7"/>
        <end position="143"/>
    </location>
</feature>
<protein>
    <submittedName>
        <fullName evidence="3">Glyoxalase</fullName>
    </submittedName>
</protein>
<sequence>MTELITGIQQVGIGVTDIDEAWAFYRSLFCMDVPVFDDEAEAALMTLYTGGTPHSRRALLALNMNGGGGFEIWQFKSRKPKESGFTVLPGDLGINAIRLKCRDIEKAHQSMKDYASRILTAPDGSQHFLVRDPYGNLFQIVEGNSWFLKNTQPMGGVCGVMIGVSDIDASLPLYTGVLEFDDIVYDESGTYGDLGDEISARRVLLRKKQARNGAFSRLFGHVDIELIQISGRKPRKVYENRYWGDPGFIHVCFDVNDMDRLKTACEENGYEFTVDSDSSFDMGEAAGRFSYIEDPDGTLIEFVNTHKLPIMKKWGWYLNLRKRKKQKPLPNWMLKTLSLNRVSG</sequence>
<dbReference type="RefSeq" id="WP_109644190.1">
    <property type="nucleotide sequence ID" value="NZ_QGGB01000002.1"/>
</dbReference>
<keyword evidence="1" id="KW-0479">Metal-binding</keyword>
<dbReference type="OrthoDB" id="9795618at2"/>
<dbReference type="PANTHER" id="PTHR43048">
    <property type="entry name" value="METHYLMALONYL-COA EPIMERASE"/>
    <property type="match status" value="1"/>
</dbReference>
<dbReference type="Pfam" id="PF00903">
    <property type="entry name" value="Glyoxalase"/>
    <property type="match status" value="2"/>
</dbReference>
<dbReference type="InterPro" id="IPR004360">
    <property type="entry name" value="Glyas_Fos-R_dOase_dom"/>
</dbReference>
<dbReference type="SUPFAM" id="SSF54593">
    <property type="entry name" value="Glyoxalase/Bleomycin resistance protein/Dihydroxybiphenyl dioxygenase"/>
    <property type="match status" value="2"/>
</dbReference>
<dbReference type="InterPro" id="IPR051785">
    <property type="entry name" value="MMCE/EMCE_epimerase"/>
</dbReference>
<dbReference type="EMBL" id="QGGB01000002">
    <property type="protein sequence ID" value="PWN07746.1"/>
    <property type="molecule type" value="Genomic_DNA"/>
</dbReference>
<comment type="caution">
    <text evidence="3">The sequence shown here is derived from an EMBL/GenBank/DDBJ whole genome shotgun (WGS) entry which is preliminary data.</text>
</comment>
<evidence type="ECO:0000313" key="4">
    <source>
        <dbReference type="Proteomes" id="UP000245533"/>
    </source>
</evidence>
<dbReference type="PANTHER" id="PTHR43048:SF6">
    <property type="entry name" value="BLR8189 PROTEIN"/>
    <property type="match status" value="1"/>
</dbReference>
<dbReference type="Gene3D" id="3.10.180.10">
    <property type="entry name" value="2,3-Dihydroxybiphenyl 1,2-Dioxygenase, domain 1"/>
    <property type="match status" value="2"/>
</dbReference>
<dbReference type="Proteomes" id="UP000245533">
    <property type="component" value="Unassembled WGS sequence"/>
</dbReference>
<dbReference type="GO" id="GO:0046872">
    <property type="term" value="F:metal ion binding"/>
    <property type="evidence" value="ECO:0007669"/>
    <property type="project" value="UniProtKB-KW"/>
</dbReference>